<dbReference type="KEGG" id="cbak:DA792_14545"/>
<proteinExistence type="predicted"/>
<evidence type="ECO:0000313" key="2">
    <source>
        <dbReference type="EMBL" id="AVW92151.1"/>
    </source>
</evidence>
<dbReference type="AlphaFoldDB" id="A0A2R4M4N5"/>
<dbReference type="Proteomes" id="UP000241447">
    <property type="component" value="Chromosome"/>
</dbReference>
<evidence type="ECO:0000256" key="1">
    <source>
        <dbReference type="SAM" id="SignalP"/>
    </source>
</evidence>
<dbReference type="EMBL" id="CP028475">
    <property type="protein sequence ID" value="AVW92151.1"/>
    <property type="molecule type" value="Genomic_DNA"/>
</dbReference>
<feature type="chain" id="PRO_5015316583" evidence="1">
    <location>
        <begin position="24"/>
        <end position="288"/>
    </location>
</feature>
<feature type="signal peptide" evidence="1">
    <location>
        <begin position="1"/>
        <end position="23"/>
    </location>
</feature>
<organism evidence="2 3">
    <name type="scientific">Celeribacter baekdonensis</name>
    <dbReference type="NCBI Taxonomy" id="875171"/>
    <lineage>
        <taxon>Bacteria</taxon>
        <taxon>Pseudomonadati</taxon>
        <taxon>Pseudomonadota</taxon>
        <taxon>Alphaproteobacteria</taxon>
        <taxon>Rhodobacterales</taxon>
        <taxon>Roseobacteraceae</taxon>
        <taxon>Celeribacter</taxon>
    </lineage>
</organism>
<dbReference type="InterPro" id="IPR025737">
    <property type="entry name" value="FApF"/>
</dbReference>
<dbReference type="RefSeq" id="WP_107720570.1">
    <property type="nucleotide sequence ID" value="NZ_CP028475.1"/>
</dbReference>
<sequence>MKINLSLAAGATALGLAATPVWAIDVGPADYTIVPSGTTVGMVYYQHLSSETFRLGDTEVPGSEFDANVAILRGLQYSEIAGLPAVWHLVMPFADISTADLGGLSQATSSGLGDTTVGLTLWPVQPSNPDTGTTFGVSLFATAPTGSYDPSRLGIGEGTWTLTPQVGIIQGLGNGFFFDGALDVAFQADHTEAGVDYGRTPSWQGQAMLRKQWGPSSITIGYSGQRGGAQEVNGVETGVKTHRDQIRLYGTHWLNQTTQLQGMYAKDIDVEGGFEYDSVVQLRIVKVF</sequence>
<dbReference type="Pfam" id="PF13557">
    <property type="entry name" value="Phenol_MetA_deg"/>
    <property type="match status" value="1"/>
</dbReference>
<protein>
    <submittedName>
        <fullName evidence="2">Transporter</fullName>
    </submittedName>
</protein>
<gene>
    <name evidence="2" type="ORF">DA792_14545</name>
</gene>
<dbReference type="OrthoDB" id="191143at2"/>
<evidence type="ECO:0000313" key="3">
    <source>
        <dbReference type="Proteomes" id="UP000241447"/>
    </source>
</evidence>
<reference evidence="2 3" key="1">
    <citation type="submission" date="2018-03" db="EMBL/GenBank/DDBJ databases">
        <title>The Complete Genome of Celeribacter baekdonensis strain LH4, a Thiosulfate-Oxidizing Alphaproteobacterium Isolated from Gulf of Mexico Continental Slope Sediments.</title>
        <authorList>
            <person name="Flood B.E."/>
            <person name="Bailey J.V."/>
            <person name="Leprich D."/>
        </authorList>
    </citation>
    <scope>NUCLEOTIDE SEQUENCE [LARGE SCALE GENOMIC DNA]</scope>
    <source>
        <strain evidence="2 3">LH4</strain>
    </source>
</reference>
<keyword evidence="1" id="KW-0732">Signal</keyword>
<accession>A0A2R4M4N5</accession>
<name>A0A2R4M4N5_9RHOB</name>